<dbReference type="InterPro" id="IPR036291">
    <property type="entry name" value="NAD(P)-bd_dom_sf"/>
</dbReference>
<dbReference type="Pfam" id="PF00583">
    <property type="entry name" value="Acetyltransf_1"/>
    <property type="match status" value="1"/>
</dbReference>
<feature type="domain" description="N-acetyltransferase" evidence="7">
    <location>
        <begin position="744"/>
        <end position="898"/>
    </location>
</feature>
<keyword evidence="9" id="KW-1185">Reference proteome</keyword>
<proteinExistence type="inferred from homology"/>
<dbReference type="Gene3D" id="3.30.470.20">
    <property type="entry name" value="ATP-grasp fold, B domain"/>
    <property type="match status" value="1"/>
</dbReference>
<comment type="caution">
    <text evidence="8">The sequence shown here is derived from an EMBL/GenBank/DDBJ whole genome shotgun (WGS) entry which is preliminary data.</text>
</comment>
<dbReference type="Pfam" id="PF13549">
    <property type="entry name" value="ATP-grasp_5"/>
    <property type="match status" value="1"/>
</dbReference>
<dbReference type="PROSITE" id="PS51186">
    <property type="entry name" value="GNAT"/>
    <property type="match status" value="1"/>
</dbReference>
<dbReference type="RefSeq" id="WP_083186761.1">
    <property type="nucleotide sequence ID" value="NZ_MAGO01000011.1"/>
</dbReference>
<dbReference type="PATRIC" id="fig|1156395.6.peg.2145"/>
<feature type="domain" description="ATP-grasp" evidence="6">
    <location>
        <begin position="499"/>
        <end position="535"/>
    </location>
</feature>
<evidence type="ECO:0000259" key="7">
    <source>
        <dbReference type="PROSITE" id="PS51186"/>
    </source>
</evidence>
<evidence type="ECO:0000259" key="6">
    <source>
        <dbReference type="PROSITE" id="PS50975"/>
    </source>
</evidence>
<dbReference type="Proteomes" id="UP000093080">
    <property type="component" value="Unassembled WGS sequence"/>
</dbReference>
<dbReference type="GO" id="GO:0043758">
    <property type="term" value="F:acetate-CoA ligase (ADP-forming) activity"/>
    <property type="evidence" value="ECO:0007669"/>
    <property type="project" value="InterPro"/>
</dbReference>
<organism evidence="8 9">
    <name type="scientific">Dissulfuribacter thermophilus</name>
    <dbReference type="NCBI Taxonomy" id="1156395"/>
    <lineage>
        <taxon>Bacteria</taxon>
        <taxon>Pseudomonadati</taxon>
        <taxon>Thermodesulfobacteriota</taxon>
        <taxon>Dissulfuribacteria</taxon>
        <taxon>Dissulfuribacterales</taxon>
        <taxon>Dissulfuribacteraceae</taxon>
        <taxon>Dissulfuribacter</taxon>
    </lineage>
</organism>
<dbReference type="SMART" id="SM00881">
    <property type="entry name" value="CoA_binding"/>
    <property type="match status" value="1"/>
</dbReference>
<dbReference type="EMBL" id="MAGO01000011">
    <property type="protein sequence ID" value="OCC14578.1"/>
    <property type="molecule type" value="Genomic_DNA"/>
</dbReference>
<dbReference type="Gene3D" id="3.40.630.30">
    <property type="match status" value="1"/>
</dbReference>
<keyword evidence="3 5" id="KW-0067">ATP-binding</keyword>
<dbReference type="SUPFAM" id="SSF55729">
    <property type="entry name" value="Acyl-CoA N-acyltransferases (Nat)"/>
    <property type="match status" value="1"/>
</dbReference>
<dbReference type="PROSITE" id="PS50975">
    <property type="entry name" value="ATP_GRASP"/>
    <property type="match status" value="1"/>
</dbReference>
<dbReference type="InterPro" id="IPR016181">
    <property type="entry name" value="Acyl_CoA_acyltransferase"/>
</dbReference>
<accession>A0A1B9F3S6</accession>
<dbReference type="AlphaFoldDB" id="A0A1B9F3S6"/>
<dbReference type="PANTHER" id="PTHR43334">
    <property type="entry name" value="ACETATE--COA LIGASE [ADP-FORMING]"/>
    <property type="match status" value="1"/>
</dbReference>
<dbReference type="Gene3D" id="3.30.1490.20">
    <property type="entry name" value="ATP-grasp fold, A domain"/>
    <property type="match status" value="1"/>
</dbReference>
<protein>
    <submittedName>
        <fullName evidence="8">Putative Acetyl-CoA synthetase (ADP-forming) alpha and beta chains</fullName>
    </submittedName>
</protein>
<keyword evidence="2 5" id="KW-0547">Nucleotide-binding</keyword>
<dbReference type="Pfam" id="PF19045">
    <property type="entry name" value="Ligase_CoA_2"/>
    <property type="match status" value="1"/>
</dbReference>
<dbReference type="SUPFAM" id="SSF56059">
    <property type="entry name" value="Glutathione synthetase ATP-binding domain-like"/>
    <property type="match status" value="1"/>
</dbReference>
<evidence type="ECO:0000256" key="5">
    <source>
        <dbReference type="PROSITE-ProRule" id="PRU00409"/>
    </source>
</evidence>
<dbReference type="InterPro" id="IPR051538">
    <property type="entry name" value="Acyl-CoA_Synth/Transferase"/>
</dbReference>
<keyword evidence="1" id="KW-0436">Ligase</keyword>
<dbReference type="SUPFAM" id="SSF52210">
    <property type="entry name" value="Succinyl-CoA synthetase domains"/>
    <property type="match status" value="2"/>
</dbReference>
<evidence type="ECO:0000313" key="8">
    <source>
        <dbReference type="EMBL" id="OCC14578.1"/>
    </source>
</evidence>
<dbReference type="InterPro" id="IPR043938">
    <property type="entry name" value="Ligase_CoA_dom"/>
</dbReference>
<dbReference type="Pfam" id="PF13380">
    <property type="entry name" value="CoA_binding_2"/>
    <property type="match status" value="1"/>
</dbReference>
<dbReference type="GO" id="GO:0016747">
    <property type="term" value="F:acyltransferase activity, transferring groups other than amino-acyl groups"/>
    <property type="evidence" value="ECO:0007669"/>
    <property type="project" value="InterPro"/>
</dbReference>
<dbReference type="SUPFAM" id="SSF51735">
    <property type="entry name" value="NAD(P)-binding Rossmann-fold domains"/>
    <property type="match status" value="1"/>
</dbReference>
<dbReference type="InterPro" id="IPR032875">
    <property type="entry name" value="Succ_CoA_lig_flav_dom"/>
</dbReference>
<dbReference type="OrthoDB" id="9807426at2"/>
<dbReference type="GO" id="GO:0005524">
    <property type="term" value="F:ATP binding"/>
    <property type="evidence" value="ECO:0007669"/>
    <property type="project" value="UniProtKB-UniRule"/>
</dbReference>
<dbReference type="PANTHER" id="PTHR43334:SF1">
    <property type="entry name" value="3-HYDROXYPROPIONATE--COA LIGASE [ADP-FORMING]"/>
    <property type="match status" value="1"/>
</dbReference>
<evidence type="ECO:0000256" key="2">
    <source>
        <dbReference type="ARBA" id="ARBA00022741"/>
    </source>
</evidence>
<reference evidence="8 9" key="1">
    <citation type="submission" date="2016-06" db="EMBL/GenBank/DDBJ databases">
        <title>Respiratory ammonification of nitrate coupled to the oxidation of elemental sulfur in deep-sea autotrophic thermophilic bacteria.</title>
        <authorList>
            <person name="Slobodkina G.B."/>
            <person name="Mardanov A.V."/>
            <person name="Ravin N.V."/>
            <person name="Frolova A.A."/>
            <person name="Viryasiv M.B."/>
            <person name="Chernyh N.A."/>
            <person name="Bonch-Osmolovskaya E.A."/>
            <person name="Slobodkin A.I."/>
        </authorList>
    </citation>
    <scope>NUCLEOTIDE SEQUENCE [LARGE SCALE GENOMIC DNA]</scope>
    <source>
        <strain evidence="8 9">S69</strain>
    </source>
</reference>
<dbReference type="GO" id="GO:0046872">
    <property type="term" value="F:metal ion binding"/>
    <property type="evidence" value="ECO:0007669"/>
    <property type="project" value="InterPro"/>
</dbReference>
<sequence length="912" mass="102360">MSVKSLQYLFSPSTIAVLGVNPAPEANSPGNVLIKNLLSTGFRGVIFPISRECESISGLLTYPSLKSLPKKVDLAVLCGEPEEVLEDLDTCGKMGVKSALILANDFRHKVKDPEKYIQTVQSASYRYGIRCLGPNSTGFIRPRHSVHVSTTRPALKPGKLAFLSESATFASAILDYAISKHVGLSAFFSIGSQADVDFGDILDFLAMDPDTKAVVMHVEAIRDGRKFVSAARALSRAKPIVVVKGGRYQASSRYSHTHAGMLAGEDSVYDAVFSRAGIVRVEDALELFHVTEALSKQPSPTGNRLLIITNAGGPAILATDTLIQYGGRLCELSESTINRLDNLLPKYWSRKNPVDCLSDASPELLRQVFEVCMEEHEKDAILVILTPQFATRPKETAEHLVKLSRKAKSSQILACWMGTGDMEKARNFLNKNGIPTFVTPEQAVKSFIYTFRHSYNLSLLHETPSNILEDFMPDLEGVEAIFNRVLSEGRRILTERESKLVLSYYGIESPPIFLVRDKEELREISNKVEFPVGLKIDSPDITHKARIGGIRLHVGKDEIEDAFDWIIKNVRDNRPDARIMGITVQPMIYWDGHEIAIGAKKDATFGTCVLFGTGGRLFETLKDYSVGLPPLNQTLARRLMEQTKIYQYLAHRAYPRPSIKLLEQTLIRFSQLLVDFPQIQEIDINPFYIGEKRGVCLDARIVLDEGLGKRIFMATGPCCPSNLVICPYPCHFIDDAKMKDGTPFLIRPIKPEDEPKMYELFETFSPETILMRFFQPISEIPHEQMVRYCQIDYDREIALVATVNEGEKERFIGVGRLTILPDRESSEFAVVVGDPWQGKGVGKILMKRCLEIARSQGVRMVYMDILRDNFKMRSLAESFGFKKSEVQDELIRYSLDLVDSPLRGRRSKKRRN</sequence>
<dbReference type="InterPro" id="IPR013815">
    <property type="entry name" value="ATP_grasp_subdomain_1"/>
</dbReference>
<dbReference type="InterPro" id="IPR011761">
    <property type="entry name" value="ATP-grasp"/>
</dbReference>
<comment type="similarity">
    <text evidence="4">In the N-terminal section; belongs to the acetate CoA ligase alpha subunit family.</text>
</comment>
<name>A0A1B9F3S6_9BACT</name>
<dbReference type="FunFam" id="3.30.1490.20:FF:000020">
    <property type="entry name" value="Protein lysine acetyltransferase"/>
    <property type="match status" value="1"/>
</dbReference>
<dbReference type="Pfam" id="PF13607">
    <property type="entry name" value="Succ_CoA_lig"/>
    <property type="match status" value="1"/>
</dbReference>
<evidence type="ECO:0000256" key="1">
    <source>
        <dbReference type="ARBA" id="ARBA00022598"/>
    </source>
</evidence>
<dbReference type="CDD" id="cd04301">
    <property type="entry name" value="NAT_SF"/>
    <property type="match status" value="1"/>
</dbReference>
<dbReference type="Gene3D" id="3.40.50.720">
    <property type="entry name" value="NAD(P)-binding Rossmann-like Domain"/>
    <property type="match status" value="1"/>
</dbReference>
<evidence type="ECO:0000313" key="9">
    <source>
        <dbReference type="Proteomes" id="UP000093080"/>
    </source>
</evidence>
<evidence type="ECO:0000256" key="4">
    <source>
        <dbReference type="ARBA" id="ARBA00060888"/>
    </source>
</evidence>
<dbReference type="InterPro" id="IPR016102">
    <property type="entry name" value="Succinyl-CoA_synth-like"/>
</dbReference>
<evidence type="ECO:0000256" key="3">
    <source>
        <dbReference type="ARBA" id="ARBA00022840"/>
    </source>
</evidence>
<dbReference type="STRING" id="1156395.DBT_2120"/>
<dbReference type="InterPro" id="IPR003781">
    <property type="entry name" value="CoA-bd"/>
</dbReference>
<gene>
    <name evidence="8" type="ORF">DBT_2120</name>
</gene>
<dbReference type="InterPro" id="IPR000182">
    <property type="entry name" value="GNAT_dom"/>
</dbReference>
<dbReference type="Gene3D" id="3.40.50.261">
    <property type="entry name" value="Succinyl-CoA synthetase domains"/>
    <property type="match status" value="2"/>
</dbReference>